<dbReference type="AlphaFoldDB" id="A0A3M2HIV1"/>
<dbReference type="GO" id="GO:0046872">
    <property type="term" value="F:metal ion binding"/>
    <property type="evidence" value="ECO:0007669"/>
    <property type="project" value="UniProtKB-KW"/>
</dbReference>
<sequence length="663" mass="71062">MALYHKDKEAPVSKATTLALIITSLVAAPSALAYEYGQYADTTLDRLINDYPGRYRGTANFEGASDWMQARLGSGYALSRQPFSWVVAGASRSSQNVIATAAGVTGRSLVVGAHFDTFFGRPTLQGLDDNGSGAAVLTEIARNLSGLDLEDGLTFLAFGAEEEGLRGSRAYVSSLDAEARASLTGMINIDSLITGDKMYAHAGGNSIANPALASLREHAFRIAEELGIELFTNPGLDPAYPIGTGCCSDGDSFNAALAIPVLYLESTNWEIGDLDGYTQTTNPAIPGGATWHNPALDNEAVLVSAFGRERIDQRLRDYSRLLTRLVLEATNTDLRYSTASAAHTMRAVEEGLARQHQNLGQLHERRWLLLQLDSREVGSFDGAIGAEGGANPSGGFDDGVQGRARHAGIYALGDYQISPTLNIGASLSYGGGKQDLQHGGKIESDTWQAGVYAQLNDGGPLWLNADLRAGRSDLDLTRSLVIQGNGGGPVVLNQRLSGDTDATFWGGRLLTGYDFSFGQLRSGPLAGIEYTRYVIDGFTEKQALRTALDYQTERYDSVELSLGWRAYGDIEFDRGLKVQPYASLAWVEELGDGFSDSFSAVSRGDGATRTTRVSNVDKHFARAQVGAQLAINESLGLYAEANGRLQHDDGEATGFLIGAQWAF</sequence>
<dbReference type="InterPro" id="IPR006315">
    <property type="entry name" value="OM_autotransptr_brl_dom"/>
</dbReference>
<evidence type="ECO:0000256" key="5">
    <source>
        <dbReference type="ARBA" id="ARBA00022801"/>
    </source>
</evidence>
<dbReference type="SUPFAM" id="SSF53187">
    <property type="entry name" value="Zn-dependent exopeptidases"/>
    <property type="match status" value="1"/>
</dbReference>
<dbReference type="InterPro" id="IPR007484">
    <property type="entry name" value="Peptidase_M28"/>
</dbReference>
<dbReference type="InterPro" id="IPR045175">
    <property type="entry name" value="M28_fam"/>
</dbReference>
<dbReference type="InterPro" id="IPR005546">
    <property type="entry name" value="Autotransporte_beta"/>
</dbReference>
<dbReference type="Pfam" id="PF04389">
    <property type="entry name" value="Peptidase_M28"/>
    <property type="match status" value="1"/>
</dbReference>
<feature type="chain" id="PRO_5017930315" evidence="7">
    <location>
        <begin position="34"/>
        <end position="663"/>
    </location>
</feature>
<dbReference type="EMBL" id="RFFM01000004">
    <property type="protein sequence ID" value="RMH88908.1"/>
    <property type="molecule type" value="Genomic_DNA"/>
</dbReference>
<dbReference type="SUPFAM" id="SSF103515">
    <property type="entry name" value="Autotransporter"/>
    <property type="match status" value="1"/>
</dbReference>
<dbReference type="GO" id="GO:0019867">
    <property type="term" value="C:outer membrane"/>
    <property type="evidence" value="ECO:0007669"/>
    <property type="project" value="InterPro"/>
</dbReference>
<dbReference type="OrthoDB" id="9762302at2"/>
<dbReference type="Proteomes" id="UP000269774">
    <property type="component" value="Unassembled WGS sequence"/>
</dbReference>
<comment type="caution">
    <text evidence="9">The sequence shown here is derived from an EMBL/GenBank/DDBJ whole genome shotgun (WGS) entry which is preliminary data.</text>
</comment>
<keyword evidence="2" id="KW-0645">Protease</keyword>
<keyword evidence="5" id="KW-0378">Hydrolase</keyword>
<protein>
    <submittedName>
        <fullName evidence="9">Autotransporter domain-containing protein</fullName>
    </submittedName>
</protein>
<evidence type="ECO:0000256" key="2">
    <source>
        <dbReference type="ARBA" id="ARBA00022670"/>
    </source>
</evidence>
<dbReference type="Gene3D" id="3.40.630.10">
    <property type="entry name" value="Zn peptidases"/>
    <property type="match status" value="1"/>
</dbReference>
<dbReference type="PANTHER" id="PTHR12147:SF56">
    <property type="entry name" value="AMINOPEPTIDASE YDR415C-RELATED"/>
    <property type="match status" value="1"/>
</dbReference>
<evidence type="ECO:0000313" key="10">
    <source>
        <dbReference type="Proteomes" id="UP000269774"/>
    </source>
</evidence>
<dbReference type="Gene3D" id="2.40.128.130">
    <property type="entry name" value="Autotransporter beta-domain"/>
    <property type="match status" value="1"/>
</dbReference>
<dbReference type="GO" id="GO:0004177">
    <property type="term" value="F:aminopeptidase activity"/>
    <property type="evidence" value="ECO:0007669"/>
    <property type="project" value="UniProtKB-KW"/>
</dbReference>
<evidence type="ECO:0000259" key="8">
    <source>
        <dbReference type="PROSITE" id="PS51208"/>
    </source>
</evidence>
<keyword evidence="1" id="KW-0031">Aminopeptidase</keyword>
<dbReference type="Pfam" id="PF03797">
    <property type="entry name" value="Autotransporter"/>
    <property type="match status" value="1"/>
</dbReference>
<dbReference type="NCBIfam" id="TIGR01414">
    <property type="entry name" value="autotrans_barl"/>
    <property type="match status" value="1"/>
</dbReference>
<dbReference type="PANTHER" id="PTHR12147">
    <property type="entry name" value="METALLOPEPTIDASE M28 FAMILY MEMBER"/>
    <property type="match status" value="1"/>
</dbReference>
<evidence type="ECO:0000256" key="4">
    <source>
        <dbReference type="ARBA" id="ARBA00022729"/>
    </source>
</evidence>
<dbReference type="GO" id="GO:0008235">
    <property type="term" value="F:metalloexopeptidase activity"/>
    <property type="evidence" value="ECO:0007669"/>
    <property type="project" value="InterPro"/>
</dbReference>
<evidence type="ECO:0000256" key="3">
    <source>
        <dbReference type="ARBA" id="ARBA00022723"/>
    </source>
</evidence>
<keyword evidence="6" id="KW-0862">Zinc</keyword>
<evidence type="ECO:0000256" key="6">
    <source>
        <dbReference type="ARBA" id="ARBA00022833"/>
    </source>
</evidence>
<feature type="signal peptide" evidence="7">
    <location>
        <begin position="1"/>
        <end position="33"/>
    </location>
</feature>
<dbReference type="SMART" id="SM00869">
    <property type="entry name" value="Autotransporter"/>
    <property type="match status" value="1"/>
</dbReference>
<organism evidence="9 10">
    <name type="scientific">Stutzerimonas zhaodongensis</name>
    <dbReference type="NCBI Taxonomy" id="1176257"/>
    <lineage>
        <taxon>Bacteria</taxon>
        <taxon>Pseudomonadati</taxon>
        <taxon>Pseudomonadota</taxon>
        <taxon>Gammaproteobacteria</taxon>
        <taxon>Pseudomonadales</taxon>
        <taxon>Pseudomonadaceae</taxon>
        <taxon>Stutzerimonas</taxon>
    </lineage>
</organism>
<name>A0A3M2HIV1_9GAMM</name>
<gene>
    <name evidence="9" type="ORF">EA797_16870</name>
</gene>
<evidence type="ECO:0000256" key="7">
    <source>
        <dbReference type="SAM" id="SignalP"/>
    </source>
</evidence>
<dbReference type="InterPro" id="IPR036709">
    <property type="entry name" value="Autotransporte_beta_dom_sf"/>
</dbReference>
<keyword evidence="3" id="KW-0479">Metal-binding</keyword>
<evidence type="ECO:0000256" key="1">
    <source>
        <dbReference type="ARBA" id="ARBA00022438"/>
    </source>
</evidence>
<feature type="domain" description="Autotransporter" evidence="8">
    <location>
        <begin position="372"/>
        <end position="663"/>
    </location>
</feature>
<evidence type="ECO:0000313" key="9">
    <source>
        <dbReference type="EMBL" id="RMH88908.1"/>
    </source>
</evidence>
<keyword evidence="10" id="KW-1185">Reference proteome</keyword>
<accession>A0A3M2HIV1</accession>
<dbReference type="PROSITE" id="PS51208">
    <property type="entry name" value="AUTOTRANSPORTER"/>
    <property type="match status" value="1"/>
</dbReference>
<reference evidence="9 10" key="1">
    <citation type="submission" date="2018-10" db="EMBL/GenBank/DDBJ databases">
        <title>Pseudomonas zhaodongensis NEAU-ST5-21(T) genome.</title>
        <authorList>
            <person name="Peng J."/>
            <person name="Liu Z.-P."/>
        </authorList>
    </citation>
    <scope>NUCLEOTIDE SEQUENCE [LARGE SCALE GENOMIC DNA]</scope>
    <source>
        <strain evidence="9 10">NEAU-ST5-21</strain>
    </source>
</reference>
<dbReference type="GO" id="GO:0006508">
    <property type="term" value="P:proteolysis"/>
    <property type="evidence" value="ECO:0007669"/>
    <property type="project" value="UniProtKB-KW"/>
</dbReference>
<keyword evidence="4 7" id="KW-0732">Signal</keyword>
<proteinExistence type="predicted"/>